<dbReference type="EMBL" id="CABIJS010000255">
    <property type="protein sequence ID" value="VUZ47699.1"/>
    <property type="molecule type" value="Genomic_DNA"/>
</dbReference>
<accession>A0A564YL61</accession>
<dbReference type="AlphaFoldDB" id="A0A564YL61"/>
<sequence length="408" mass="44395">MTHSKRNRALSFSDCPSLSECLGSGNGRSQTSSKINESFRRVRTFSCDEFVSSIGDLVREAEMHTAALPLSSEKTNNPVIRLSPSYSRFRSLSYNDQCQTKRKSSKTVLPSANNRICQSPPKVIFGQPIVSSSPPTDHTLSSSLLANSLLIEYLALVTTDNPYGGLVEDLSEDVESKESEVSETPPRLPSPSPEPRNRKHKVGVTAGPYLAPSVLPYLQDGNPSDGISGTSTPPNLPSHLSPLLDSAVSPARRSGRCVSTICRPTALDKINPDEGVRLKKLSTQVEVDQLRSMVLDFERTHLLKNTTKRTSVTGAPPELAQLRKQSAVKNTQALFLLNSISGLTPKHSNVQKEAELEALSKLKTDATQVPLPGLGRTPNILISKPTHSETRTQTISSREHNIIAPLSF</sequence>
<feature type="compositionally biased region" description="Polar residues" evidence="1">
    <location>
        <begin position="221"/>
        <end position="230"/>
    </location>
</feature>
<feature type="region of interest" description="Disordered" evidence="1">
    <location>
        <begin position="214"/>
        <end position="248"/>
    </location>
</feature>
<evidence type="ECO:0000313" key="2">
    <source>
        <dbReference type="EMBL" id="VUZ47699.1"/>
    </source>
</evidence>
<name>A0A564YL61_HYMDI</name>
<protein>
    <submittedName>
        <fullName evidence="2">Uncharacterized protein</fullName>
    </submittedName>
</protein>
<gene>
    <name evidence="2" type="ORF">WMSIL1_LOCUS7196</name>
</gene>
<feature type="region of interest" description="Disordered" evidence="1">
    <location>
        <begin position="171"/>
        <end position="201"/>
    </location>
</feature>
<organism evidence="2 3">
    <name type="scientific">Hymenolepis diminuta</name>
    <name type="common">Rat tapeworm</name>
    <dbReference type="NCBI Taxonomy" id="6216"/>
    <lineage>
        <taxon>Eukaryota</taxon>
        <taxon>Metazoa</taxon>
        <taxon>Spiralia</taxon>
        <taxon>Lophotrochozoa</taxon>
        <taxon>Platyhelminthes</taxon>
        <taxon>Cestoda</taxon>
        <taxon>Eucestoda</taxon>
        <taxon>Cyclophyllidea</taxon>
        <taxon>Hymenolepididae</taxon>
        <taxon>Hymenolepis</taxon>
    </lineage>
</organism>
<evidence type="ECO:0000313" key="3">
    <source>
        <dbReference type="Proteomes" id="UP000321570"/>
    </source>
</evidence>
<proteinExistence type="predicted"/>
<reference evidence="2 3" key="1">
    <citation type="submission" date="2019-07" db="EMBL/GenBank/DDBJ databases">
        <authorList>
            <person name="Jastrzebski P J."/>
            <person name="Paukszto L."/>
            <person name="Jastrzebski P J."/>
        </authorList>
    </citation>
    <scope>NUCLEOTIDE SEQUENCE [LARGE SCALE GENOMIC DNA]</scope>
    <source>
        <strain evidence="2 3">WMS-il1</strain>
    </source>
</reference>
<evidence type="ECO:0000256" key="1">
    <source>
        <dbReference type="SAM" id="MobiDB-lite"/>
    </source>
</evidence>
<dbReference type="Proteomes" id="UP000321570">
    <property type="component" value="Unassembled WGS sequence"/>
</dbReference>
<feature type="compositionally biased region" description="Low complexity" evidence="1">
    <location>
        <begin position="231"/>
        <end position="246"/>
    </location>
</feature>
<keyword evidence="3" id="KW-1185">Reference proteome</keyword>